<sequence length="421" mass="46900">MSKKLVDVSKLNEALVIYDKALRALPFATLQEVAAILGLNVMDLQGKHSLINERRHAGGTQSYKIGKDFRLTEKLLGYEPSLIEPKDVVCITKENSQKYDDNELLIIGGKPVSNIDKKHPLETRVAFALVRSHIEDIVYVLYHSERDDDSTSPSGAFDGFYTKIDMLITKGNVNAARGNFAPSGVFLMPTSETDFAAYENLVEWIGGANTYLRSSRSGIPQLQCAETVLKAARAALRNKLRMQEYPSMQRMIELLREDAMCPALEIVTHEALGQGSRLVLQKKGNLDVAFNTQAASKFCQIRNIYEDPNEWQFWLQSGYDTRVRDWHEKVFRCNEQKNEALDLAGDYCQTGGVQVNITGTEKGAWSIEGKAAKRGSGQCIIGLKPGKHTIVFDEVSSKTKPQNIQVTVVAGEVKTETGKYT</sequence>
<accession>A0A5D3EA53</accession>
<keyword evidence="2" id="KW-1185">Reference proteome</keyword>
<dbReference type="Proteomes" id="UP000324383">
    <property type="component" value="Unassembled WGS sequence"/>
</dbReference>
<evidence type="ECO:0000313" key="1">
    <source>
        <dbReference type="EMBL" id="TYK32400.1"/>
    </source>
</evidence>
<dbReference type="AlphaFoldDB" id="A0A5D3EA53"/>
<evidence type="ECO:0000313" key="2">
    <source>
        <dbReference type="Proteomes" id="UP000324383"/>
    </source>
</evidence>
<organism evidence="1 2">
    <name type="scientific">Bacteroides pyogenes</name>
    <dbReference type="NCBI Taxonomy" id="310300"/>
    <lineage>
        <taxon>Bacteria</taxon>
        <taxon>Pseudomonadati</taxon>
        <taxon>Bacteroidota</taxon>
        <taxon>Bacteroidia</taxon>
        <taxon>Bacteroidales</taxon>
        <taxon>Bacteroidaceae</taxon>
        <taxon>Bacteroides</taxon>
    </lineage>
</organism>
<dbReference type="EMBL" id="VKLW01000031">
    <property type="protein sequence ID" value="TYK32400.1"/>
    <property type="molecule type" value="Genomic_DNA"/>
</dbReference>
<proteinExistence type="predicted"/>
<dbReference type="GO" id="GO:0004180">
    <property type="term" value="F:carboxypeptidase activity"/>
    <property type="evidence" value="ECO:0007669"/>
    <property type="project" value="UniProtKB-KW"/>
</dbReference>
<gene>
    <name evidence="1" type="ORF">FNJ60_12300</name>
</gene>
<protein>
    <submittedName>
        <fullName evidence="1">Carboxypeptidase regulatory-like domain-containing protein</fullName>
    </submittedName>
</protein>
<dbReference type="RefSeq" id="WP_021646969.1">
    <property type="nucleotide sequence ID" value="NZ_CAMBON010000015.1"/>
</dbReference>
<comment type="caution">
    <text evidence="1">The sequence shown here is derived from an EMBL/GenBank/DDBJ whole genome shotgun (WGS) entry which is preliminary data.</text>
</comment>
<keyword evidence="1" id="KW-0121">Carboxypeptidase</keyword>
<keyword evidence="1" id="KW-0378">Hydrolase</keyword>
<name>A0A5D3EA53_9BACE</name>
<reference evidence="1 2" key="1">
    <citation type="submission" date="2019-07" db="EMBL/GenBank/DDBJ databases">
        <title>Draft Genome Sequences of Bacteroides pyogenes Strains Isolated from the Uterus Holstein Dairy Cows with Metritis.</title>
        <authorList>
            <person name="Cunha F."/>
            <person name="Galvao K.N."/>
            <person name="Jeon S.J."/>
            <person name="Jeong K.C."/>
        </authorList>
    </citation>
    <scope>NUCLEOTIDE SEQUENCE [LARGE SCALE GENOMIC DNA]</scope>
    <source>
        <strain evidence="1 2">KG-31</strain>
    </source>
</reference>
<keyword evidence="1" id="KW-0645">Protease</keyword>